<keyword evidence="10" id="KW-0408">Iron</keyword>
<evidence type="ECO:0000256" key="12">
    <source>
        <dbReference type="ARBA" id="ARBA00023164"/>
    </source>
</evidence>
<feature type="non-terminal residue" evidence="16">
    <location>
        <position position="255"/>
    </location>
</feature>
<dbReference type="InterPro" id="IPR050711">
    <property type="entry name" value="ET-N_metabolism_enzyme"/>
</dbReference>
<dbReference type="Pfam" id="PF00310">
    <property type="entry name" value="GATase_2"/>
    <property type="match status" value="1"/>
</dbReference>
<evidence type="ECO:0000256" key="5">
    <source>
        <dbReference type="ARBA" id="ARBA00022630"/>
    </source>
</evidence>
<dbReference type="AlphaFoldDB" id="A0A0F8YCY9"/>
<evidence type="ECO:0000256" key="2">
    <source>
        <dbReference type="ARBA" id="ARBA00001927"/>
    </source>
</evidence>
<keyword evidence="9" id="KW-0560">Oxidoreductase</keyword>
<dbReference type="PANTHER" id="PTHR11938">
    <property type="entry name" value="FAD NADPH DEHYDROGENASE/OXIDOREDUCTASE"/>
    <property type="match status" value="1"/>
</dbReference>
<proteinExistence type="inferred from homology"/>
<keyword evidence="12" id="KW-0314">Glutamate biosynthesis</keyword>
<comment type="pathway">
    <text evidence="14">Amino-acid biosynthesis.</text>
</comment>
<dbReference type="PROSITE" id="PS51278">
    <property type="entry name" value="GATASE_TYPE_2"/>
    <property type="match status" value="1"/>
</dbReference>
<reference evidence="16" key="1">
    <citation type="journal article" date="2015" name="Nature">
        <title>Complex archaea that bridge the gap between prokaryotes and eukaryotes.</title>
        <authorList>
            <person name="Spang A."/>
            <person name="Saw J.H."/>
            <person name="Jorgensen S.L."/>
            <person name="Zaremba-Niedzwiedzka K."/>
            <person name="Martijn J."/>
            <person name="Lind A.E."/>
            <person name="van Eijk R."/>
            <person name="Schleper C."/>
            <person name="Guy L."/>
            <person name="Ettema T.J."/>
        </authorList>
    </citation>
    <scope>NUCLEOTIDE SEQUENCE</scope>
</reference>
<feature type="domain" description="Glutamine amidotransferase type-2" evidence="15">
    <location>
        <begin position="15"/>
        <end position="255"/>
    </location>
</feature>
<dbReference type="SUPFAM" id="SSF56235">
    <property type="entry name" value="N-terminal nucleophile aminohydrolases (Ntn hydrolases)"/>
    <property type="match status" value="1"/>
</dbReference>
<dbReference type="EMBL" id="LAZR01057675">
    <property type="protein sequence ID" value="KKK71565.1"/>
    <property type="molecule type" value="Genomic_DNA"/>
</dbReference>
<keyword evidence="11" id="KW-0411">Iron-sulfur</keyword>
<evidence type="ECO:0000256" key="14">
    <source>
        <dbReference type="ARBA" id="ARBA00029440"/>
    </source>
</evidence>
<dbReference type="InterPro" id="IPR029055">
    <property type="entry name" value="Ntn_hydrolases_N"/>
</dbReference>
<evidence type="ECO:0000256" key="9">
    <source>
        <dbReference type="ARBA" id="ARBA00023002"/>
    </source>
</evidence>
<dbReference type="GO" id="GO:0015930">
    <property type="term" value="F:glutamate synthase activity"/>
    <property type="evidence" value="ECO:0007669"/>
    <property type="project" value="TreeGrafter"/>
</dbReference>
<keyword evidence="13" id="KW-0003">3Fe-4S</keyword>
<evidence type="ECO:0000259" key="15">
    <source>
        <dbReference type="PROSITE" id="PS51278"/>
    </source>
</evidence>
<sequence length="255" mass="28165">MSTGLYRLDEFKDNCGFGLIAHIRGKASHRLLETAIEALTCMTHRGGIAADGKTGDGCGLLLQKPDSFMRQVAREQFTVELPDLYAIGAVMLSQDRAQRENSKEAMSAALSAQGLTVVGWREVPTDDACLGEIALETLPVIEQVFVISDNLDEQHFNAGLFIAKRKSEKALVEDTAFYIASLATNVICYKGLMMPVDLPKFYLDLANPALETAICIFHQRFSTNTMPQWPLAQPFRMLAHNGEINTIPGNRNWSV</sequence>
<organism evidence="16">
    <name type="scientific">marine sediment metagenome</name>
    <dbReference type="NCBI Taxonomy" id="412755"/>
    <lineage>
        <taxon>unclassified sequences</taxon>
        <taxon>metagenomes</taxon>
        <taxon>ecological metagenomes</taxon>
    </lineage>
</organism>
<evidence type="ECO:0000256" key="6">
    <source>
        <dbReference type="ARBA" id="ARBA00022643"/>
    </source>
</evidence>
<comment type="caution">
    <text evidence="16">The sequence shown here is derived from an EMBL/GenBank/DDBJ whole genome shotgun (WGS) entry which is preliminary data.</text>
</comment>
<evidence type="ECO:0000256" key="1">
    <source>
        <dbReference type="ARBA" id="ARBA00001917"/>
    </source>
</evidence>
<evidence type="ECO:0000256" key="11">
    <source>
        <dbReference type="ARBA" id="ARBA00023014"/>
    </source>
</evidence>
<keyword evidence="7" id="KW-0479">Metal-binding</keyword>
<evidence type="ECO:0000256" key="13">
    <source>
        <dbReference type="ARBA" id="ARBA00023291"/>
    </source>
</evidence>
<comment type="cofactor">
    <cofactor evidence="2">
        <name>[3Fe-4S] cluster</name>
        <dbReference type="ChEBI" id="CHEBI:21137"/>
    </cofactor>
</comment>
<evidence type="ECO:0000256" key="10">
    <source>
        <dbReference type="ARBA" id="ARBA00023004"/>
    </source>
</evidence>
<evidence type="ECO:0000256" key="4">
    <source>
        <dbReference type="ARBA" id="ARBA00022605"/>
    </source>
</evidence>
<keyword evidence="6" id="KW-0288">FMN</keyword>
<comment type="similarity">
    <text evidence="3">Belongs to the glutamate synthase family.</text>
</comment>
<evidence type="ECO:0000313" key="16">
    <source>
        <dbReference type="EMBL" id="KKK71565.1"/>
    </source>
</evidence>
<evidence type="ECO:0000256" key="7">
    <source>
        <dbReference type="ARBA" id="ARBA00022723"/>
    </source>
</evidence>
<evidence type="ECO:0000256" key="8">
    <source>
        <dbReference type="ARBA" id="ARBA00022962"/>
    </source>
</evidence>
<dbReference type="GO" id="GO:0046872">
    <property type="term" value="F:metal ion binding"/>
    <property type="evidence" value="ECO:0007669"/>
    <property type="project" value="UniProtKB-KW"/>
</dbReference>
<dbReference type="GO" id="GO:0006537">
    <property type="term" value="P:glutamate biosynthetic process"/>
    <property type="evidence" value="ECO:0007669"/>
    <property type="project" value="UniProtKB-KW"/>
</dbReference>
<dbReference type="PANTHER" id="PTHR11938:SF148">
    <property type="entry name" value="GLUTAMATE SYNTHASE [NADPH] LARGE CHAIN"/>
    <property type="match status" value="1"/>
</dbReference>
<keyword evidence="8" id="KW-0315">Glutamine amidotransferase</keyword>
<dbReference type="GO" id="GO:0051538">
    <property type="term" value="F:3 iron, 4 sulfur cluster binding"/>
    <property type="evidence" value="ECO:0007669"/>
    <property type="project" value="UniProtKB-KW"/>
</dbReference>
<dbReference type="InterPro" id="IPR017932">
    <property type="entry name" value="GATase_2_dom"/>
</dbReference>
<evidence type="ECO:0000256" key="3">
    <source>
        <dbReference type="ARBA" id="ARBA00009716"/>
    </source>
</evidence>
<protein>
    <recommendedName>
        <fullName evidence="15">Glutamine amidotransferase type-2 domain-containing protein</fullName>
    </recommendedName>
</protein>
<dbReference type="GO" id="GO:0019676">
    <property type="term" value="P:ammonia assimilation cycle"/>
    <property type="evidence" value="ECO:0007669"/>
    <property type="project" value="TreeGrafter"/>
</dbReference>
<keyword evidence="4" id="KW-0028">Amino-acid biosynthesis</keyword>
<gene>
    <name evidence="16" type="ORF">LCGC14_2912650</name>
</gene>
<keyword evidence="5" id="KW-0285">Flavoprotein</keyword>
<accession>A0A0F8YCY9</accession>
<dbReference type="Gene3D" id="3.60.20.10">
    <property type="entry name" value="Glutamine Phosphoribosylpyrophosphate, subunit 1, domain 1"/>
    <property type="match status" value="1"/>
</dbReference>
<name>A0A0F8YCY9_9ZZZZ</name>
<comment type="cofactor">
    <cofactor evidence="1">
        <name>FMN</name>
        <dbReference type="ChEBI" id="CHEBI:58210"/>
    </cofactor>
</comment>